<evidence type="ECO:0000313" key="2">
    <source>
        <dbReference type="Proteomes" id="UP000215771"/>
    </source>
</evidence>
<comment type="caution">
    <text evidence="1">The sequence shown here is derived from an EMBL/GenBank/DDBJ whole genome shotgun (WGS) entry which is preliminary data.</text>
</comment>
<protein>
    <submittedName>
        <fullName evidence="1">Uncharacterized protein</fullName>
    </submittedName>
</protein>
<evidence type="ECO:0000313" key="1">
    <source>
        <dbReference type="EMBL" id="PAJ71346.1"/>
    </source>
</evidence>
<organism evidence="1 2">
    <name type="scientific">Corynebacterium hadale</name>
    <dbReference type="NCBI Taxonomy" id="2026255"/>
    <lineage>
        <taxon>Bacteria</taxon>
        <taxon>Bacillati</taxon>
        <taxon>Actinomycetota</taxon>
        <taxon>Actinomycetes</taxon>
        <taxon>Mycobacteriales</taxon>
        <taxon>Corynebacteriaceae</taxon>
        <taxon>Corynebacterium</taxon>
    </lineage>
</organism>
<reference evidence="1 2" key="1">
    <citation type="submission" date="2017-08" db="EMBL/GenBank/DDBJ databases">
        <authorList>
            <person name="de Groot N.N."/>
        </authorList>
    </citation>
    <scope>NUCLEOTIDE SEQUENCE [LARGE SCALE GENOMIC DNA]</scope>
    <source>
        <strain evidence="1 2">NBT06-6</strain>
    </source>
</reference>
<gene>
    <name evidence="1" type="ORF">CIG21_01085</name>
</gene>
<dbReference type="AlphaFoldDB" id="A0A269PGI0"/>
<dbReference type="EMBL" id="NQMQ01000001">
    <property type="protein sequence ID" value="PAJ71346.1"/>
    <property type="molecule type" value="Genomic_DNA"/>
</dbReference>
<accession>A0A269PGI0</accession>
<dbReference type="Proteomes" id="UP000215771">
    <property type="component" value="Unassembled WGS sequence"/>
</dbReference>
<sequence length="100" mass="10746">MSCYIVKQGAKDVFGGDGFASSVDYGIKKGIESDSSKEGQEKEKSSVEVFQRGLETADSVKDFAKSSLRNDTAKEYPLRSSLVSPSLLLCSASLPLWSTA</sequence>
<proteinExistence type="predicted"/>
<name>A0A269PGI0_9CORY</name>